<feature type="domain" description="SpoVT-AbrB" evidence="2">
    <location>
        <begin position="1"/>
        <end position="45"/>
    </location>
</feature>
<dbReference type="GO" id="GO:0003677">
    <property type="term" value="F:DNA binding"/>
    <property type="evidence" value="ECO:0007669"/>
    <property type="project" value="UniProtKB-UniRule"/>
</dbReference>
<sequence length="74" mass="8272">MKATVSERGQITLPKAIRTKLGIRPGTIIEFVLENDKIIGTKKEPRDALRTWRGKGRLPDGIPDVDAYLDEVRG</sequence>
<dbReference type="AlphaFoldDB" id="A0A3P3XQZ1"/>
<organism evidence="3">
    <name type="scientific">uncultured spirochete</name>
    <dbReference type="NCBI Taxonomy" id="156406"/>
    <lineage>
        <taxon>Bacteria</taxon>
        <taxon>Pseudomonadati</taxon>
        <taxon>Spirochaetota</taxon>
        <taxon>Spirochaetia</taxon>
        <taxon>Spirochaetales</taxon>
        <taxon>environmental samples</taxon>
    </lineage>
</organism>
<proteinExistence type="predicted"/>
<name>A0A3P3XQZ1_9SPIR</name>
<protein>
    <recommendedName>
        <fullName evidence="2">SpoVT-AbrB domain-containing protein</fullName>
    </recommendedName>
</protein>
<dbReference type="InterPro" id="IPR007159">
    <property type="entry name" value="SpoVT-AbrB_dom"/>
</dbReference>
<dbReference type="Gene3D" id="2.10.260.10">
    <property type="match status" value="1"/>
</dbReference>
<evidence type="ECO:0000259" key="2">
    <source>
        <dbReference type="PROSITE" id="PS51740"/>
    </source>
</evidence>
<gene>
    <name evidence="3" type="ORF">SPIRO4BDMA_50251</name>
</gene>
<dbReference type="PROSITE" id="PS51740">
    <property type="entry name" value="SPOVT_ABRB"/>
    <property type="match status" value="1"/>
</dbReference>
<dbReference type="SMART" id="SM00966">
    <property type="entry name" value="SpoVT_AbrB"/>
    <property type="match status" value="1"/>
</dbReference>
<dbReference type="InterPro" id="IPR037914">
    <property type="entry name" value="SpoVT-AbrB_sf"/>
</dbReference>
<dbReference type="NCBIfam" id="TIGR01439">
    <property type="entry name" value="lp_hng_hel_AbrB"/>
    <property type="match status" value="1"/>
</dbReference>
<dbReference type="SUPFAM" id="SSF89447">
    <property type="entry name" value="AbrB/MazE/MraZ-like"/>
    <property type="match status" value="1"/>
</dbReference>
<evidence type="ECO:0000313" key="3">
    <source>
        <dbReference type="EMBL" id="SLM18736.1"/>
    </source>
</evidence>
<dbReference type="Pfam" id="PF04014">
    <property type="entry name" value="MazE_antitoxin"/>
    <property type="match status" value="1"/>
</dbReference>
<evidence type="ECO:0000256" key="1">
    <source>
        <dbReference type="PROSITE-ProRule" id="PRU01076"/>
    </source>
</evidence>
<dbReference type="EMBL" id="FWDO01000005">
    <property type="protein sequence ID" value="SLM18736.1"/>
    <property type="molecule type" value="Genomic_DNA"/>
</dbReference>
<reference evidence="3" key="1">
    <citation type="submission" date="2017-02" db="EMBL/GenBank/DDBJ databases">
        <authorList>
            <person name="Regsiter A."/>
            <person name="William W."/>
        </authorList>
    </citation>
    <scope>NUCLEOTIDE SEQUENCE</scope>
    <source>
        <strain evidence="3">BdmA 4</strain>
    </source>
</reference>
<keyword evidence="1" id="KW-0238">DNA-binding</keyword>
<accession>A0A3P3XQZ1</accession>